<dbReference type="AlphaFoldDB" id="A0A0D2C546"/>
<evidence type="ECO:0000256" key="1">
    <source>
        <dbReference type="SAM" id="MobiDB-lite"/>
    </source>
</evidence>
<feature type="region of interest" description="Disordered" evidence="1">
    <location>
        <begin position="1"/>
        <end position="33"/>
    </location>
</feature>
<accession>A0A0D2C546</accession>
<dbReference type="VEuPathDB" id="FungiDB:PV07_08732"/>
<name>A0A0D2C546_9EURO</name>
<dbReference type="RefSeq" id="XP_016245781.1">
    <property type="nucleotide sequence ID" value="XM_016395925.1"/>
</dbReference>
<dbReference type="EMBL" id="KN847044">
    <property type="protein sequence ID" value="KIW25565.1"/>
    <property type="molecule type" value="Genomic_DNA"/>
</dbReference>
<proteinExistence type="predicted"/>
<sequence length="102" mass="10969">MDIDTPHRLNLLAEQAGDADVTDDAEEMDTDGDGDFLDIAERMDMDEPSPPPPHPIMDSFSLQPAMLDASLVGGTDMSVSSDTLSLHMASMQPTPFNSMDSV</sequence>
<keyword evidence="3" id="KW-1185">Reference proteome</keyword>
<evidence type="ECO:0000313" key="2">
    <source>
        <dbReference type="EMBL" id="KIW25565.1"/>
    </source>
</evidence>
<reference evidence="2 3" key="1">
    <citation type="submission" date="2015-01" db="EMBL/GenBank/DDBJ databases">
        <title>The Genome Sequence of Cladophialophora immunda CBS83496.</title>
        <authorList>
            <consortium name="The Broad Institute Genomics Platform"/>
            <person name="Cuomo C."/>
            <person name="de Hoog S."/>
            <person name="Gorbushina A."/>
            <person name="Stielow B."/>
            <person name="Teixiera M."/>
            <person name="Abouelleil A."/>
            <person name="Chapman S.B."/>
            <person name="Priest M."/>
            <person name="Young S.K."/>
            <person name="Wortman J."/>
            <person name="Nusbaum C."/>
            <person name="Birren B."/>
        </authorList>
    </citation>
    <scope>NUCLEOTIDE SEQUENCE [LARGE SCALE GENOMIC DNA]</scope>
    <source>
        <strain evidence="2 3">CBS 83496</strain>
    </source>
</reference>
<organism evidence="2 3">
    <name type="scientific">Cladophialophora immunda</name>
    <dbReference type="NCBI Taxonomy" id="569365"/>
    <lineage>
        <taxon>Eukaryota</taxon>
        <taxon>Fungi</taxon>
        <taxon>Dikarya</taxon>
        <taxon>Ascomycota</taxon>
        <taxon>Pezizomycotina</taxon>
        <taxon>Eurotiomycetes</taxon>
        <taxon>Chaetothyriomycetidae</taxon>
        <taxon>Chaetothyriales</taxon>
        <taxon>Herpotrichiellaceae</taxon>
        <taxon>Cladophialophora</taxon>
    </lineage>
</organism>
<gene>
    <name evidence="2" type="ORF">PV07_08732</name>
</gene>
<protein>
    <submittedName>
        <fullName evidence="2">Uncharacterized protein</fullName>
    </submittedName>
</protein>
<dbReference type="HOGENOM" id="CLU_2277193_0_0_1"/>
<feature type="compositionally biased region" description="Acidic residues" evidence="1">
    <location>
        <begin position="20"/>
        <end position="33"/>
    </location>
</feature>
<dbReference type="GeneID" id="27347926"/>
<evidence type="ECO:0000313" key="3">
    <source>
        <dbReference type="Proteomes" id="UP000054466"/>
    </source>
</evidence>
<dbReference type="Proteomes" id="UP000054466">
    <property type="component" value="Unassembled WGS sequence"/>
</dbReference>